<gene>
    <name evidence="7" type="ORF">B1H20_01335</name>
</gene>
<name>A0A1V0U4W4_STRVN</name>
<dbReference type="EMBL" id="CP020570">
    <property type="protein sequence ID" value="ARF60177.1"/>
    <property type="molecule type" value="Genomic_DNA"/>
</dbReference>
<feature type="transmembrane region" description="Helical" evidence="5">
    <location>
        <begin position="20"/>
        <end position="37"/>
    </location>
</feature>
<dbReference type="Pfam" id="PF13515">
    <property type="entry name" value="FUSC_2"/>
    <property type="match status" value="1"/>
</dbReference>
<evidence type="ECO:0000313" key="7">
    <source>
        <dbReference type="EMBL" id="ARF60177.1"/>
    </source>
</evidence>
<accession>A0A1V0U4W4</accession>
<dbReference type="KEGG" id="svu:B1H20_01335"/>
<dbReference type="AlphaFoldDB" id="A0A1V0U4W4"/>
<protein>
    <recommendedName>
        <fullName evidence="6">Integral membrane bound transporter domain-containing protein</fullName>
    </recommendedName>
</protein>
<dbReference type="Proteomes" id="UP000192445">
    <property type="component" value="Chromosome"/>
</dbReference>
<evidence type="ECO:0000256" key="4">
    <source>
        <dbReference type="ARBA" id="ARBA00023136"/>
    </source>
</evidence>
<dbReference type="GO" id="GO:0016020">
    <property type="term" value="C:membrane"/>
    <property type="evidence" value="ECO:0007669"/>
    <property type="project" value="UniProtKB-SubCell"/>
</dbReference>
<proteinExistence type="predicted"/>
<evidence type="ECO:0000256" key="5">
    <source>
        <dbReference type="SAM" id="Phobius"/>
    </source>
</evidence>
<feature type="domain" description="Integral membrane bound transporter" evidence="6">
    <location>
        <begin position="33"/>
        <end position="154"/>
    </location>
</feature>
<dbReference type="OrthoDB" id="5169323at2"/>
<dbReference type="RefSeq" id="WP_083191976.1">
    <property type="nucleotide sequence ID" value="NZ_CP020570.1"/>
</dbReference>
<feature type="transmembrane region" description="Helical" evidence="5">
    <location>
        <begin position="93"/>
        <end position="110"/>
    </location>
</feature>
<evidence type="ECO:0000256" key="3">
    <source>
        <dbReference type="ARBA" id="ARBA00022989"/>
    </source>
</evidence>
<reference evidence="7 8" key="1">
    <citation type="submission" date="2017-03" db="EMBL/GenBank/DDBJ databases">
        <title>Complete Genome Sequence of a natural compounds producer, Streptomyces violaceus S21.</title>
        <authorList>
            <person name="Zhong C."/>
            <person name="Zhao Z."/>
            <person name="Fu J."/>
            <person name="Zong G."/>
            <person name="Qin R."/>
            <person name="Cao G."/>
        </authorList>
    </citation>
    <scope>NUCLEOTIDE SEQUENCE [LARGE SCALE GENOMIC DNA]</scope>
    <source>
        <strain evidence="7 8">S21</strain>
    </source>
</reference>
<evidence type="ECO:0000256" key="1">
    <source>
        <dbReference type="ARBA" id="ARBA00004141"/>
    </source>
</evidence>
<keyword evidence="4 5" id="KW-0472">Membrane</keyword>
<feature type="transmembrane region" description="Helical" evidence="5">
    <location>
        <begin position="69"/>
        <end position="87"/>
    </location>
</feature>
<organism evidence="7 8">
    <name type="scientific">Streptomyces violaceoruber</name>
    <dbReference type="NCBI Taxonomy" id="1935"/>
    <lineage>
        <taxon>Bacteria</taxon>
        <taxon>Bacillati</taxon>
        <taxon>Actinomycetota</taxon>
        <taxon>Actinomycetes</taxon>
        <taxon>Kitasatosporales</taxon>
        <taxon>Streptomycetaceae</taxon>
        <taxon>Streptomyces</taxon>
        <taxon>Streptomyces violaceoruber group</taxon>
    </lineage>
</organism>
<sequence length="360" mass="38413">MRAALARLTPFLHRPDRYQVVQSLKAAAAAIIAWALTGWWLDAPMALMAPWAAVALVQGTVYRSLRTAVQLFVMIAAGTLLAAGAAALTGDTMIAMVVALPLATLLGNLASVGGQGLYASTTALFVLAYGSYSLPAVGHRLLETLVGAVVGVAVNAVVLPPVHSLHAWKLAAALPRDCARLLREMGDGLEDYDAQRAESWNRSANDLLTALSELYVGRGWDSESFRLNPVRRLRRSTPAPSADWDIVWARVVNRLLGLTLTLWETASENRELPRPPDRALDELGRLLSAAADACTAYGTIMAHGDDEEGRDRRDTALADAHRALASLKGRLDGQEPDVGAAIGSLVADCQALLDDLTPEA</sequence>
<evidence type="ECO:0000256" key="2">
    <source>
        <dbReference type="ARBA" id="ARBA00022692"/>
    </source>
</evidence>
<dbReference type="InterPro" id="IPR049453">
    <property type="entry name" value="Memb_transporter_dom"/>
</dbReference>
<evidence type="ECO:0000259" key="6">
    <source>
        <dbReference type="Pfam" id="PF13515"/>
    </source>
</evidence>
<keyword evidence="3 5" id="KW-1133">Transmembrane helix</keyword>
<evidence type="ECO:0000313" key="8">
    <source>
        <dbReference type="Proteomes" id="UP000192445"/>
    </source>
</evidence>
<comment type="subcellular location">
    <subcellularLocation>
        <location evidence="1">Membrane</location>
        <topology evidence="1">Multi-pass membrane protein</topology>
    </subcellularLocation>
</comment>
<keyword evidence="2 5" id="KW-0812">Transmembrane</keyword>
<dbReference type="STRING" id="1935.B1H20_01335"/>